<accession>N1JCT0</accession>
<dbReference type="EMBL" id="CAUH01001591">
    <property type="protein sequence ID" value="CCU75692.1"/>
    <property type="molecule type" value="Genomic_DNA"/>
</dbReference>
<dbReference type="GO" id="GO:0005774">
    <property type="term" value="C:vacuolar membrane"/>
    <property type="evidence" value="ECO:0007669"/>
    <property type="project" value="UniProtKB-SubCell"/>
</dbReference>
<feature type="transmembrane region" description="Helical" evidence="8">
    <location>
        <begin position="99"/>
        <end position="119"/>
    </location>
</feature>
<feature type="transmembrane region" description="Helical" evidence="8">
    <location>
        <begin position="185"/>
        <end position="208"/>
    </location>
</feature>
<evidence type="ECO:0000256" key="4">
    <source>
        <dbReference type="ARBA" id="ARBA00022692"/>
    </source>
</evidence>
<keyword evidence="7 8" id="KW-0472">Membrane</keyword>
<feature type="transmembrane region" description="Helical" evidence="8">
    <location>
        <begin position="369"/>
        <end position="389"/>
    </location>
</feature>
<dbReference type="FunCoup" id="N1JCT0">
    <property type="interactions" value="103"/>
</dbReference>
<dbReference type="AlphaFoldDB" id="N1JCT0"/>
<feature type="transmembrane region" description="Helical" evidence="8">
    <location>
        <begin position="395"/>
        <end position="414"/>
    </location>
</feature>
<feature type="transmembrane region" description="Helical" evidence="8">
    <location>
        <begin position="39"/>
        <end position="57"/>
    </location>
</feature>
<keyword evidence="6 8" id="KW-1133">Transmembrane helix</keyword>
<dbReference type="SUPFAM" id="SSF103473">
    <property type="entry name" value="MFS general substrate transporter"/>
    <property type="match status" value="1"/>
</dbReference>
<sequence length="476" mass="52679">MKELLSGGLLWTLVGPLRQSWIRLGKRIDEACEGTSPRILIAFWLFGIYYPIIFYLADISNSCDVFTNLALGLVNNVSCTIIISAALDLVGPSIPKSIVLFASILPAFFVKLLAPYFIFRVPYSLRIFLMWLASTLGMLSIALTPPVGERDGALIAKLAGVVLASLSNGLGEMSLLALTHYYGSFSLAAWSSGTGAAGLIGAGLYVMLTSTFGITAKRSLLVSATLPFLMPLAYFFILPRDLKIFGYTALPQNPIEQEDLCSWEDGRQVNDLTSAADFNINSSSTNLRKSIKINLRRLKSLFIPYMIPLFLVYMSEYLINQGLTPILLFPLDKAPFKTFRSFYPTYAFIYQLGAFISRSSSPFLTIHSLYTPSILQVLNLLLLTLHAMYFFLPNIYIVFCVIFWEGLLGGVVYINTFSAITRNKQGEDREWSLGAASVSDSAGIVIASLLGMVMEPWLCQLNVHNGRPWCQESIVT</sequence>
<evidence type="ECO:0000256" key="5">
    <source>
        <dbReference type="ARBA" id="ARBA00022970"/>
    </source>
</evidence>
<feature type="transmembrane region" description="Helical" evidence="8">
    <location>
        <begin position="69"/>
        <end position="87"/>
    </location>
</feature>
<evidence type="ECO:0000256" key="8">
    <source>
        <dbReference type="RuleBase" id="RU361113"/>
    </source>
</evidence>
<name>N1JCT0_BLUG1</name>
<dbReference type="GO" id="GO:0000324">
    <property type="term" value="C:fungal-type vacuole"/>
    <property type="evidence" value="ECO:0007669"/>
    <property type="project" value="EnsemblFungi"/>
</dbReference>
<dbReference type="PIRSF" id="PIRSF015974">
    <property type="entry name" value="CLN3_BTN1"/>
    <property type="match status" value="1"/>
</dbReference>
<keyword evidence="10" id="KW-1185">Reference proteome</keyword>
<comment type="subcellular location">
    <subcellularLocation>
        <location evidence="1">Endomembrane system</location>
        <topology evidence="1">Multi-pass membrane protein</topology>
    </subcellularLocation>
    <subcellularLocation>
        <location evidence="8">Vacuole membrane</location>
        <topology evidence="8">Multi-pass membrane protein</topology>
    </subcellularLocation>
</comment>
<dbReference type="InParanoid" id="N1JCT0"/>
<dbReference type="eggNOG" id="KOG3880">
    <property type="taxonomic scope" value="Eukaryota"/>
</dbReference>
<keyword evidence="5" id="KW-0029">Amino-acid transport</keyword>
<dbReference type="PANTHER" id="PTHR10981:SF0">
    <property type="entry name" value="BATTENIN"/>
    <property type="match status" value="1"/>
</dbReference>
<proteinExistence type="inferred from homology"/>
<evidence type="ECO:0000256" key="1">
    <source>
        <dbReference type="ARBA" id="ARBA00004127"/>
    </source>
</evidence>
<dbReference type="OrthoDB" id="5965864at2759"/>
<organism evidence="9 10">
    <name type="scientific">Blumeria graminis f. sp. hordei (strain DH14)</name>
    <name type="common">Barley powdery mildew</name>
    <name type="synonym">Oidium monilioides f. sp. hordei</name>
    <dbReference type="NCBI Taxonomy" id="546991"/>
    <lineage>
        <taxon>Eukaryota</taxon>
        <taxon>Fungi</taxon>
        <taxon>Dikarya</taxon>
        <taxon>Ascomycota</taxon>
        <taxon>Pezizomycotina</taxon>
        <taxon>Leotiomycetes</taxon>
        <taxon>Erysiphales</taxon>
        <taxon>Erysiphaceae</taxon>
        <taxon>Blumeria</taxon>
        <taxon>Blumeria hordei</taxon>
    </lineage>
</organism>
<gene>
    <name evidence="9" type="ORF">BGHDH14_bgh04633</name>
</gene>
<dbReference type="InterPro" id="IPR018460">
    <property type="entry name" value="Battenin_disease_Cln3_subgr"/>
</dbReference>
<evidence type="ECO:0000256" key="2">
    <source>
        <dbReference type="ARBA" id="ARBA00007467"/>
    </source>
</evidence>
<evidence type="ECO:0000256" key="3">
    <source>
        <dbReference type="ARBA" id="ARBA00022448"/>
    </source>
</evidence>
<dbReference type="Proteomes" id="UP000015441">
    <property type="component" value="Unassembled WGS sequence"/>
</dbReference>
<keyword evidence="4 8" id="KW-0812">Transmembrane</keyword>
<reference evidence="9 10" key="1">
    <citation type="journal article" date="2010" name="Science">
        <title>Genome expansion and gene loss in powdery mildew fungi reveal tradeoffs in extreme parasitism.</title>
        <authorList>
            <person name="Spanu P.D."/>
            <person name="Abbott J.C."/>
            <person name="Amselem J."/>
            <person name="Burgis T.A."/>
            <person name="Soanes D.M."/>
            <person name="Stueber K."/>
            <person name="Ver Loren van Themaat E."/>
            <person name="Brown J.K.M."/>
            <person name="Butcher S.A."/>
            <person name="Gurr S.J."/>
            <person name="Lebrun M.-H."/>
            <person name="Ridout C.J."/>
            <person name="Schulze-Lefert P."/>
            <person name="Talbot N.J."/>
            <person name="Ahmadinejad N."/>
            <person name="Ametz C."/>
            <person name="Barton G.R."/>
            <person name="Benjdia M."/>
            <person name="Bidzinski P."/>
            <person name="Bindschedler L.V."/>
            <person name="Both M."/>
            <person name="Brewer M.T."/>
            <person name="Cadle-Davidson L."/>
            <person name="Cadle-Davidson M.M."/>
            <person name="Collemare J."/>
            <person name="Cramer R."/>
            <person name="Frenkel O."/>
            <person name="Godfrey D."/>
            <person name="Harriman J."/>
            <person name="Hoede C."/>
            <person name="King B.C."/>
            <person name="Klages S."/>
            <person name="Kleemann J."/>
            <person name="Knoll D."/>
            <person name="Koti P.S."/>
            <person name="Kreplak J."/>
            <person name="Lopez-Ruiz F.J."/>
            <person name="Lu X."/>
            <person name="Maekawa T."/>
            <person name="Mahanil S."/>
            <person name="Micali C."/>
            <person name="Milgroom M.G."/>
            <person name="Montana G."/>
            <person name="Noir S."/>
            <person name="O'Connell R.J."/>
            <person name="Oberhaensli S."/>
            <person name="Parlange F."/>
            <person name="Pedersen C."/>
            <person name="Quesneville H."/>
            <person name="Reinhardt R."/>
            <person name="Rott M."/>
            <person name="Sacristan S."/>
            <person name="Schmidt S.M."/>
            <person name="Schoen M."/>
            <person name="Skamnioti P."/>
            <person name="Sommer H."/>
            <person name="Stephens A."/>
            <person name="Takahara H."/>
            <person name="Thordal-Christensen H."/>
            <person name="Vigouroux M."/>
            <person name="Wessling R."/>
            <person name="Wicker T."/>
            <person name="Panstruga R."/>
        </authorList>
    </citation>
    <scope>NUCLEOTIDE SEQUENCE [LARGE SCALE GENOMIC DNA]</scope>
    <source>
        <strain evidence="9">DH14</strain>
    </source>
</reference>
<evidence type="ECO:0000256" key="7">
    <source>
        <dbReference type="ARBA" id="ARBA00023136"/>
    </source>
</evidence>
<dbReference type="GO" id="GO:1903826">
    <property type="term" value="P:L-arginine transmembrane transport"/>
    <property type="evidence" value="ECO:0007669"/>
    <property type="project" value="EnsemblFungi"/>
</dbReference>
<dbReference type="InterPro" id="IPR036259">
    <property type="entry name" value="MFS_trans_sf"/>
</dbReference>
<feature type="transmembrane region" description="Helical" evidence="8">
    <location>
        <begin position="154"/>
        <end position="178"/>
    </location>
</feature>
<evidence type="ECO:0000313" key="9">
    <source>
        <dbReference type="EMBL" id="CCU75692.1"/>
    </source>
</evidence>
<feature type="transmembrane region" description="Helical" evidence="8">
    <location>
        <begin position="298"/>
        <end position="319"/>
    </location>
</feature>
<dbReference type="PRINTS" id="PR01315">
    <property type="entry name" value="BATTENIN"/>
</dbReference>
<feature type="transmembrane region" description="Helical" evidence="8">
    <location>
        <begin position="339"/>
        <end position="357"/>
    </location>
</feature>
<feature type="transmembrane region" description="Helical" evidence="8">
    <location>
        <begin position="220"/>
        <end position="238"/>
    </location>
</feature>
<dbReference type="HOGENOM" id="CLU_029663_1_2_1"/>
<dbReference type="Pfam" id="PF02487">
    <property type="entry name" value="CLN3"/>
    <property type="match status" value="1"/>
</dbReference>
<protein>
    <recommendedName>
        <fullName evidence="8">Protein BTN</fullName>
    </recommendedName>
</protein>
<dbReference type="GO" id="GO:0012505">
    <property type="term" value="C:endomembrane system"/>
    <property type="evidence" value="ECO:0007669"/>
    <property type="project" value="UniProtKB-SubCell"/>
</dbReference>
<comment type="caution">
    <text evidence="9">The sequence shown here is derived from an EMBL/GenBank/DDBJ whole genome shotgun (WGS) entry which is preliminary data.</text>
</comment>
<dbReference type="GO" id="GO:0015819">
    <property type="term" value="P:lysine transport"/>
    <property type="evidence" value="ECO:0007669"/>
    <property type="project" value="EnsemblFungi"/>
</dbReference>
<dbReference type="InterPro" id="IPR003492">
    <property type="entry name" value="Battenin_disease_Cln3"/>
</dbReference>
<keyword evidence="3" id="KW-0813">Transport</keyword>
<keyword evidence="8" id="KW-0926">Vacuole</keyword>
<evidence type="ECO:0000313" key="10">
    <source>
        <dbReference type="Proteomes" id="UP000015441"/>
    </source>
</evidence>
<comment type="similarity">
    <text evidence="2 8">Belongs to the battenin family.</text>
</comment>
<dbReference type="PANTHER" id="PTHR10981">
    <property type="entry name" value="BATTENIN"/>
    <property type="match status" value="1"/>
</dbReference>
<dbReference type="GO" id="GO:0051453">
    <property type="term" value="P:regulation of intracellular pH"/>
    <property type="evidence" value="ECO:0007669"/>
    <property type="project" value="EnsemblFungi"/>
</dbReference>
<dbReference type="STRING" id="546991.N1JCT0"/>
<evidence type="ECO:0000256" key="6">
    <source>
        <dbReference type="ARBA" id="ARBA00022989"/>
    </source>
</evidence>
<feature type="transmembrane region" description="Helical" evidence="8">
    <location>
        <begin position="128"/>
        <end position="148"/>
    </location>
</feature>